<protein>
    <submittedName>
        <fullName evidence="1">Uncharacterized protein</fullName>
    </submittedName>
</protein>
<reference evidence="1 3" key="1">
    <citation type="journal article" date="2023" name="Microbiol. Resour. Announc.">
        <title>Complete Genome Sequence of Imperialibacter roseus strain P4T.</title>
        <authorList>
            <person name="Tizabi D.R."/>
            <person name="Bachvaroff T."/>
            <person name="Hill R.T."/>
        </authorList>
    </citation>
    <scope>NUCLEOTIDE SEQUENCE [LARGE SCALE GENOMIC DNA]</scope>
    <source>
        <strain evidence="1 3">P4T</strain>
    </source>
</reference>
<dbReference type="RefSeq" id="WP_317490817.1">
    <property type="nucleotide sequence ID" value="NZ_CP136051.1"/>
</dbReference>
<proteinExistence type="predicted"/>
<evidence type="ECO:0000313" key="2">
    <source>
        <dbReference type="EMBL" id="WOK08172.1"/>
    </source>
</evidence>
<evidence type="ECO:0000313" key="3">
    <source>
        <dbReference type="Proteomes" id="UP001302349"/>
    </source>
</evidence>
<keyword evidence="3" id="KW-1185">Reference proteome</keyword>
<dbReference type="EMBL" id="CP136051">
    <property type="protein sequence ID" value="WOK08172.1"/>
    <property type="molecule type" value="Genomic_DNA"/>
</dbReference>
<name>A0ABZ0IU86_9BACT</name>
<accession>A0ABZ0IU86</accession>
<gene>
    <name evidence="1" type="ORF">RT717_05920</name>
    <name evidence="2" type="ORF">RT717_05925</name>
</gene>
<evidence type="ECO:0000313" key="1">
    <source>
        <dbReference type="EMBL" id="WOK08171.1"/>
    </source>
</evidence>
<dbReference type="EMBL" id="CP136051">
    <property type="protein sequence ID" value="WOK08171.1"/>
    <property type="molecule type" value="Genomic_DNA"/>
</dbReference>
<organism evidence="1 3">
    <name type="scientific">Imperialibacter roseus</name>
    <dbReference type="NCBI Taxonomy" id="1324217"/>
    <lineage>
        <taxon>Bacteria</taxon>
        <taxon>Pseudomonadati</taxon>
        <taxon>Bacteroidota</taxon>
        <taxon>Cytophagia</taxon>
        <taxon>Cytophagales</taxon>
        <taxon>Flammeovirgaceae</taxon>
        <taxon>Imperialibacter</taxon>
    </lineage>
</organism>
<dbReference type="Proteomes" id="UP001302349">
    <property type="component" value="Chromosome"/>
</dbReference>
<sequence>MLSGDSTRVREYQRTQFGGWPWPNHEHVHAREKGRFAIHADGKVEEKG</sequence>